<sequence length="162" mass="18358">MFRQERKSIQLTKRCQSEEFLCNGDGTHLWISLYPAGATTPLRSWGTPVYLCVPLWSVTRYNGEFFKEFFALRISTRLRIRTGTGTGTGTGTRTRRKRLSVGVVGKGKVWVTVSIRTYSSVEWKCYFRIVEKKGLEGQFAGGQYLGGQSARLVPLMRLPHDA</sequence>
<dbReference type="AlphaFoldDB" id="A0ABD2CIW8"/>
<dbReference type="EMBL" id="JAYRBN010000050">
    <property type="protein sequence ID" value="KAL2745027.1"/>
    <property type="molecule type" value="Genomic_DNA"/>
</dbReference>
<evidence type="ECO:0000313" key="1">
    <source>
        <dbReference type="EMBL" id="KAL2745027.1"/>
    </source>
</evidence>
<feature type="non-terminal residue" evidence="1">
    <location>
        <position position="162"/>
    </location>
</feature>
<gene>
    <name evidence="1" type="ORF">V1477_007569</name>
</gene>
<accession>A0ABD2CIW8</accession>
<reference evidence="1 2" key="1">
    <citation type="journal article" date="2024" name="Ann. Entomol. Soc. Am.">
        <title>Genomic analyses of the southern and eastern yellowjacket wasps (Hymenoptera: Vespidae) reveal evolutionary signatures of social life.</title>
        <authorList>
            <person name="Catto M.A."/>
            <person name="Caine P.B."/>
            <person name="Orr S.E."/>
            <person name="Hunt B.G."/>
            <person name="Goodisman M.A.D."/>
        </authorList>
    </citation>
    <scope>NUCLEOTIDE SEQUENCE [LARGE SCALE GENOMIC DNA]</scope>
    <source>
        <strain evidence="1">232</strain>
        <tissue evidence="1">Head and thorax</tissue>
    </source>
</reference>
<proteinExistence type="predicted"/>
<evidence type="ECO:0000313" key="2">
    <source>
        <dbReference type="Proteomes" id="UP001607303"/>
    </source>
</evidence>
<dbReference type="Proteomes" id="UP001607303">
    <property type="component" value="Unassembled WGS sequence"/>
</dbReference>
<comment type="caution">
    <text evidence="1">The sequence shown here is derived from an EMBL/GenBank/DDBJ whole genome shotgun (WGS) entry which is preliminary data.</text>
</comment>
<organism evidence="1 2">
    <name type="scientific">Vespula maculifrons</name>
    <name type="common">Eastern yellow jacket</name>
    <name type="synonym">Wasp</name>
    <dbReference type="NCBI Taxonomy" id="7453"/>
    <lineage>
        <taxon>Eukaryota</taxon>
        <taxon>Metazoa</taxon>
        <taxon>Ecdysozoa</taxon>
        <taxon>Arthropoda</taxon>
        <taxon>Hexapoda</taxon>
        <taxon>Insecta</taxon>
        <taxon>Pterygota</taxon>
        <taxon>Neoptera</taxon>
        <taxon>Endopterygota</taxon>
        <taxon>Hymenoptera</taxon>
        <taxon>Apocrita</taxon>
        <taxon>Aculeata</taxon>
        <taxon>Vespoidea</taxon>
        <taxon>Vespidae</taxon>
        <taxon>Vespinae</taxon>
        <taxon>Vespula</taxon>
    </lineage>
</organism>
<protein>
    <submittedName>
        <fullName evidence="1">Uncharacterized protein</fullName>
    </submittedName>
</protein>
<keyword evidence="2" id="KW-1185">Reference proteome</keyword>
<name>A0ABD2CIW8_VESMC</name>